<protein>
    <submittedName>
        <fullName evidence="2">Nuclear transport factor 2 family protein</fullName>
    </submittedName>
</protein>
<sequence length="136" mass="14920">MSSVDENKRLTRIFFEAMQRGDGDAIADAYAEDGRVVTMGNTLISGSRSKEEIRGFAGGVLEAFPDGLLFTVLNMTAEHDRVAVEATSTGTHASGQAYSNHYHFLFTWRDGQLLELKEFMDTEHATDVLCGGARPN</sequence>
<dbReference type="Proteomes" id="UP001143307">
    <property type="component" value="Unassembled WGS sequence"/>
</dbReference>
<dbReference type="InterPro" id="IPR037401">
    <property type="entry name" value="SnoaL-like"/>
</dbReference>
<keyword evidence="3" id="KW-1185">Reference proteome</keyword>
<feature type="domain" description="SnoaL-like" evidence="1">
    <location>
        <begin position="14"/>
        <end position="115"/>
    </location>
</feature>
<evidence type="ECO:0000313" key="2">
    <source>
        <dbReference type="EMBL" id="MCX2973077.1"/>
    </source>
</evidence>
<dbReference type="SUPFAM" id="SSF54427">
    <property type="entry name" value="NTF2-like"/>
    <property type="match status" value="1"/>
</dbReference>
<dbReference type="Pfam" id="PF12680">
    <property type="entry name" value="SnoaL_2"/>
    <property type="match status" value="1"/>
</dbReference>
<accession>A0ABT3SSV5</accession>
<name>A0ABT3SSV5_9GAMM</name>
<dbReference type="Gene3D" id="3.10.450.50">
    <property type="match status" value="1"/>
</dbReference>
<reference evidence="2" key="1">
    <citation type="submission" date="2019-02" db="EMBL/GenBank/DDBJ databases">
        <authorList>
            <person name="Li S.-H."/>
        </authorList>
    </citation>
    <scope>NUCLEOTIDE SEQUENCE</scope>
    <source>
        <strain evidence="2">IMCC8485</strain>
    </source>
</reference>
<gene>
    <name evidence="2" type="ORF">EYC87_05685</name>
</gene>
<evidence type="ECO:0000313" key="3">
    <source>
        <dbReference type="Proteomes" id="UP001143307"/>
    </source>
</evidence>
<evidence type="ECO:0000259" key="1">
    <source>
        <dbReference type="Pfam" id="PF12680"/>
    </source>
</evidence>
<organism evidence="2 3">
    <name type="scientific">Candidatus Seongchinamella marina</name>
    <dbReference type="NCBI Taxonomy" id="2518990"/>
    <lineage>
        <taxon>Bacteria</taxon>
        <taxon>Pseudomonadati</taxon>
        <taxon>Pseudomonadota</taxon>
        <taxon>Gammaproteobacteria</taxon>
        <taxon>Cellvibrionales</taxon>
        <taxon>Halieaceae</taxon>
        <taxon>Seongchinamella</taxon>
    </lineage>
</organism>
<dbReference type="RefSeq" id="WP_279252036.1">
    <property type="nucleotide sequence ID" value="NZ_SHNP01000002.1"/>
</dbReference>
<dbReference type="PANTHER" id="PTHR41252:SF1">
    <property type="entry name" value="BLR2505 PROTEIN"/>
    <property type="match status" value="1"/>
</dbReference>
<proteinExistence type="predicted"/>
<dbReference type="PANTHER" id="PTHR41252">
    <property type="entry name" value="BLR2505 PROTEIN"/>
    <property type="match status" value="1"/>
</dbReference>
<comment type="caution">
    <text evidence="2">The sequence shown here is derived from an EMBL/GenBank/DDBJ whole genome shotgun (WGS) entry which is preliminary data.</text>
</comment>
<dbReference type="InterPro" id="IPR032710">
    <property type="entry name" value="NTF2-like_dom_sf"/>
</dbReference>
<dbReference type="EMBL" id="SHNP01000002">
    <property type="protein sequence ID" value="MCX2973077.1"/>
    <property type="molecule type" value="Genomic_DNA"/>
</dbReference>